<protein>
    <submittedName>
        <fullName evidence="1">Uncharacterized protein</fullName>
    </submittedName>
</protein>
<reference evidence="1" key="1">
    <citation type="submission" date="2020-04" db="EMBL/GenBank/DDBJ databases">
        <authorList>
            <person name="Chiriac C."/>
            <person name="Salcher M."/>
            <person name="Ghai R."/>
            <person name="Kavagutti S V."/>
        </authorList>
    </citation>
    <scope>NUCLEOTIDE SEQUENCE</scope>
</reference>
<accession>A0A6J5PHZ0</accession>
<organism evidence="1">
    <name type="scientific">uncultured Caudovirales phage</name>
    <dbReference type="NCBI Taxonomy" id="2100421"/>
    <lineage>
        <taxon>Viruses</taxon>
        <taxon>Duplodnaviria</taxon>
        <taxon>Heunggongvirae</taxon>
        <taxon>Uroviricota</taxon>
        <taxon>Caudoviricetes</taxon>
        <taxon>Peduoviridae</taxon>
        <taxon>Maltschvirus</taxon>
        <taxon>Maltschvirus maltsch</taxon>
    </lineage>
</organism>
<gene>
    <name evidence="1" type="ORF">UFOVP580_46</name>
</gene>
<proteinExistence type="predicted"/>
<sequence length="73" mass="8608">MKKYFYLPFSLLVFILVILILVPVLPFDVYRVYQMIPSVKSRRTRTWTACKVTWTAFTGAVASGWKTICEEWK</sequence>
<name>A0A6J5PHZ0_9CAUD</name>
<dbReference type="EMBL" id="LR796832">
    <property type="protein sequence ID" value="CAB4168795.1"/>
    <property type="molecule type" value="Genomic_DNA"/>
</dbReference>
<evidence type="ECO:0000313" key="1">
    <source>
        <dbReference type="EMBL" id="CAB4168795.1"/>
    </source>
</evidence>